<name>A0ABS2PLD4_9STRE</name>
<dbReference type="PANTHER" id="PTHR37038:SF12">
    <property type="entry name" value="TRANSCRIPTIONAL REGULATOR"/>
    <property type="match status" value="1"/>
</dbReference>
<dbReference type="InterPro" id="IPR010057">
    <property type="entry name" value="Transcription_activator_Rgg_C"/>
</dbReference>
<dbReference type="RefSeq" id="WP_205016716.1">
    <property type="nucleotide sequence ID" value="NZ_JAFBEI010000009.1"/>
</dbReference>
<reference evidence="2 3" key="1">
    <citation type="submission" date="2021-01" db="EMBL/GenBank/DDBJ databases">
        <title>Genomic Encyclopedia of Type Strains, Phase IV (KMG-IV): sequencing the most valuable type-strain genomes for metagenomic binning, comparative biology and taxonomic classification.</title>
        <authorList>
            <person name="Goeker M."/>
        </authorList>
    </citation>
    <scope>NUCLEOTIDE SEQUENCE [LARGE SCALE GENOMIC DNA]</scope>
    <source>
        <strain evidence="2 3">DSM 27513</strain>
    </source>
</reference>
<dbReference type="EMBL" id="JAFBEI010000009">
    <property type="protein sequence ID" value="MBM7635800.1"/>
    <property type="molecule type" value="Genomic_DNA"/>
</dbReference>
<evidence type="ECO:0000259" key="1">
    <source>
        <dbReference type="PROSITE" id="PS50943"/>
    </source>
</evidence>
<protein>
    <submittedName>
        <fullName evidence="2">Rgg/GadR/MutR family transcriptional activator</fullName>
    </submittedName>
</protein>
<proteinExistence type="predicted"/>
<dbReference type="PANTHER" id="PTHR37038">
    <property type="entry name" value="TRANSCRIPTIONAL REGULATOR-RELATED"/>
    <property type="match status" value="1"/>
</dbReference>
<dbReference type="NCBIfam" id="TIGR01716">
    <property type="entry name" value="RGG_Cterm"/>
    <property type="match status" value="1"/>
</dbReference>
<dbReference type="InterPro" id="IPR011990">
    <property type="entry name" value="TPR-like_helical_dom_sf"/>
</dbReference>
<dbReference type="Proteomes" id="UP000809081">
    <property type="component" value="Unassembled WGS sequence"/>
</dbReference>
<comment type="caution">
    <text evidence="2">The sequence shown here is derived from an EMBL/GenBank/DDBJ whole genome shotgun (WGS) entry which is preliminary data.</text>
</comment>
<evidence type="ECO:0000313" key="2">
    <source>
        <dbReference type="EMBL" id="MBM7635800.1"/>
    </source>
</evidence>
<evidence type="ECO:0000313" key="3">
    <source>
        <dbReference type="Proteomes" id="UP000809081"/>
    </source>
</evidence>
<dbReference type="Pfam" id="PF21259">
    <property type="entry name" value="Rgg_C"/>
    <property type="match status" value="1"/>
</dbReference>
<keyword evidence="3" id="KW-1185">Reference proteome</keyword>
<dbReference type="PROSITE" id="PS50943">
    <property type="entry name" value="HTH_CROC1"/>
    <property type="match status" value="1"/>
</dbReference>
<dbReference type="Pfam" id="PF01381">
    <property type="entry name" value="HTH_3"/>
    <property type="match status" value="1"/>
</dbReference>
<dbReference type="SUPFAM" id="SSF47413">
    <property type="entry name" value="lambda repressor-like DNA-binding domains"/>
    <property type="match status" value="1"/>
</dbReference>
<gene>
    <name evidence="2" type="ORF">JOC31_000614</name>
</gene>
<organism evidence="2 3">
    <name type="scientific">Streptococcus saliviloxodontae</name>
    <dbReference type="NCBI Taxonomy" id="1349416"/>
    <lineage>
        <taxon>Bacteria</taxon>
        <taxon>Bacillati</taxon>
        <taxon>Bacillota</taxon>
        <taxon>Bacilli</taxon>
        <taxon>Lactobacillales</taxon>
        <taxon>Streptococcaceae</taxon>
        <taxon>Streptococcus</taxon>
    </lineage>
</organism>
<dbReference type="CDD" id="cd00093">
    <property type="entry name" value="HTH_XRE"/>
    <property type="match status" value="1"/>
</dbReference>
<dbReference type="Gene3D" id="1.25.40.10">
    <property type="entry name" value="Tetratricopeptide repeat domain"/>
    <property type="match status" value="1"/>
</dbReference>
<feature type="domain" description="HTH cro/C1-type" evidence="1">
    <location>
        <begin position="15"/>
        <end position="68"/>
    </location>
</feature>
<dbReference type="InterPro" id="IPR053163">
    <property type="entry name" value="HTH-type_regulator_Rgg"/>
</dbReference>
<sequence length="290" mass="34143">MQTKEQLHQDFGKIFKEIRLSRNMSLQEVSEGIVSVSQLSRFERGISNVTINIFYECLNRMNTTVNEFLLISQNYNLSDDLQFFENLSKAIESHNIVKLETIVSHCQNLQKQNPNVKKYQLNLTAAKAHYLFLHDNRMLKATELQFLTDYLFSVDEWGSYELNLFTVCVDFFQADMLDVFASEMLARTQFYSNVPENRTIVQRMLLKVIRICILDDNLQLARRFITYLEHIDIPDTYVYEKILIKFNRAFYSYRLGYSNAMSDIQECLSVLKSLECYSVVETLEKDLQKL</sequence>
<accession>A0ABS2PLD4</accession>
<dbReference type="InterPro" id="IPR001387">
    <property type="entry name" value="Cro/C1-type_HTH"/>
</dbReference>
<dbReference type="SMART" id="SM00530">
    <property type="entry name" value="HTH_XRE"/>
    <property type="match status" value="1"/>
</dbReference>
<dbReference type="InterPro" id="IPR010982">
    <property type="entry name" value="Lambda_DNA-bd_dom_sf"/>
</dbReference>